<dbReference type="SUPFAM" id="SSF48726">
    <property type="entry name" value="Immunoglobulin"/>
    <property type="match status" value="1"/>
</dbReference>
<dbReference type="AlphaFoldDB" id="A0AAV5W4E8"/>
<feature type="chain" id="PRO_5043955377" description="Ig-like domain-containing protein" evidence="1">
    <location>
        <begin position="20"/>
        <end position="225"/>
    </location>
</feature>
<dbReference type="CDD" id="cd00096">
    <property type="entry name" value="Ig"/>
    <property type="match status" value="1"/>
</dbReference>
<sequence>MFSLRAVVLLLLFALFVHCKLEVEGGKRKTTTTPRPKLKRAKDKLASTKRTLLSYIGKKRMVTRNTTGDGSLDRILYGSMLQLHCDNVLAASEVEWSLDGVKIRSSFSNWRMEVTERGVLEIWPIIFNDTGRWECTVKGRYKGALEIQVLSMNEAYRLGVTGYFTTSAFFLPILAVGIVCLSSRHLDPPPPVYDPISDMLTKQVDGAQFRVDKGRKSQRSKIKNQ</sequence>
<name>A0AAV5W4E8_9BILA</name>
<protein>
    <recommendedName>
        <fullName evidence="2">Ig-like domain-containing protein</fullName>
    </recommendedName>
</protein>
<dbReference type="EMBL" id="BTSY01000005">
    <property type="protein sequence ID" value="GMT26433.1"/>
    <property type="molecule type" value="Genomic_DNA"/>
</dbReference>
<keyword evidence="1" id="KW-0732">Signal</keyword>
<gene>
    <name evidence="3" type="ORF">PFISCL1PPCAC_17730</name>
</gene>
<reference evidence="3" key="1">
    <citation type="submission" date="2023-10" db="EMBL/GenBank/DDBJ databases">
        <title>Genome assembly of Pristionchus species.</title>
        <authorList>
            <person name="Yoshida K."/>
            <person name="Sommer R.J."/>
        </authorList>
    </citation>
    <scope>NUCLEOTIDE SEQUENCE</scope>
    <source>
        <strain evidence="3">RS5133</strain>
    </source>
</reference>
<comment type="caution">
    <text evidence="3">The sequence shown here is derived from an EMBL/GenBank/DDBJ whole genome shotgun (WGS) entry which is preliminary data.</text>
</comment>
<dbReference type="InterPro" id="IPR013783">
    <property type="entry name" value="Ig-like_fold"/>
</dbReference>
<evidence type="ECO:0000259" key="2">
    <source>
        <dbReference type="PROSITE" id="PS50835"/>
    </source>
</evidence>
<accession>A0AAV5W4E8</accession>
<feature type="signal peptide" evidence="1">
    <location>
        <begin position="1"/>
        <end position="19"/>
    </location>
</feature>
<dbReference type="PROSITE" id="PS50835">
    <property type="entry name" value="IG_LIKE"/>
    <property type="match status" value="1"/>
</dbReference>
<dbReference type="InterPro" id="IPR007110">
    <property type="entry name" value="Ig-like_dom"/>
</dbReference>
<evidence type="ECO:0000313" key="3">
    <source>
        <dbReference type="EMBL" id="GMT26433.1"/>
    </source>
</evidence>
<feature type="domain" description="Ig-like" evidence="2">
    <location>
        <begin position="78"/>
        <end position="151"/>
    </location>
</feature>
<proteinExistence type="predicted"/>
<evidence type="ECO:0000313" key="4">
    <source>
        <dbReference type="Proteomes" id="UP001432322"/>
    </source>
</evidence>
<dbReference type="Proteomes" id="UP001432322">
    <property type="component" value="Unassembled WGS sequence"/>
</dbReference>
<organism evidence="3 4">
    <name type="scientific">Pristionchus fissidentatus</name>
    <dbReference type="NCBI Taxonomy" id="1538716"/>
    <lineage>
        <taxon>Eukaryota</taxon>
        <taxon>Metazoa</taxon>
        <taxon>Ecdysozoa</taxon>
        <taxon>Nematoda</taxon>
        <taxon>Chromadorea</taxon>
        <taxon>Rhabditida</taxon>
        <taxon>Rhabditina</taxon>
        <taxon>Diplogasteromorpha</taxon>
        <taxon>Diplogasteroidea</taxon>
        <taxon>Neodiplogasteridae</taxon>
        <taxon>Pristionchus</taxon>
    </lineage>
</organism>
<keyword evidence="4" id="KW-1185">Reference proteome</keyword>
<evidence type="ECO:0000256" key="1">
    <source>
        <dbReference type="SAM" id="SignalP"/>
    </source>
</evidence>
<dbReference type="InterPro" id="IPR036179">
    <property type="entry name" value="Ig-like_dom_sf"/>
</dbReference>
<dbReference type="Gene3D" id="2.60.40.10">
    <property type="entry name" value="Immunoglobulins"/>
    <property type="match status" value="1"/>
</dbReference>